<sequence>MGVGFGPGPVEAPFAGPVAAGAEEAGAEDLPAAGGGETDADLPVAGAGEGATNLGLEMSLSALSAGGCPGVSALTARVVFIGLSVGYGEAWPG</sequence>
<evidence type="ECO:0000313" key="2">
    <source>
        <dbReference type="EMBL" id="SBW19153.1"/>
    </source>
</evidence>
<reference evidence="3" key="1">
    <citation type="submission" date="2016-02" db="EMBL/GenBank/DDBJ databases">
        <authorList>
            <person name="Wibberg D."/>
        </authorList>
    </citation>
    <scope>NUCLEOTIDE SEQUENCE [LARGE SCALE GENOMIC DNA]</scope>
</reference>
<dbReference type="AlphaFoldDB" id="A0A1C3NUP6"/>
<evidence type="ECO:0000313" key="3">
    <source>
        <dbReference type="Proteomes" id="UP000199013"/>
    </source>
</evidence>
<feature type="region of interest" description="Disordered" evidence="1">
    <location>
        <begin position="1"/>
        <end position="48"/>
    </location>
</feature>
<protein>
    <submittedName>
        <fullName evidence="2">Uncharacterized protein</fullName>
    </submittedName>
</protein>
<keyword evidence="3" id="KW-1185">Reference proteome</keyword>
<proteinExistence type="predicted"/>
<dbReference type="Proteomes" id="UP000199013">
    <property type="component" value="Unassembled WGS sequence"/>
</dbReference>
<name>A0A1C3NUP6_9ACTN</name>
<dbReference type="EMBL" id="FLUV01000393">
    <property type="protein sequence ID" value="SBW19153.1"/>
    <property type="molecule type" value="Genomic_DNA"/>
</dbReference>
<accession>A0A1C3NUP6</accession>
<organism evidence="2 3">
    <name type="scientific">Candidatus Protofrankia californiensis</name>
    <dbReference type="NCBI Taxonomy" id="1839754"/>
    <lineage>
        <taxon>Bacteria</taxon>
        <taxon>Bacillati</taxon>
        <taxon>Actinomycetota</taxon>
        <taxon>Actinomycetes</taxon>
        <taxon>Frankiales</taxon>
        <taxon>Frankiaceae</taxon>
        <taxon>Protofrankia</taxon>
    </lineage>
</organism>
<gene>
    <name evidence="2" type="ORF">FDG2_0973</name>
</gene>
<feature type="compositionally biased region" description="Low complexity" evidence="1">
    <location>
        <begin position="8"/>
        <end position="32"/>
    </location>
</feature>
<evidence type="ECO:0000256" key="1">
    <source>
        <dbReference type="SAM" id="MobiDB-lite"/>
    </source>
</evidence>